<evidence type="ECO:0000313" key="2">
    <source>
        <dbReference type="EMBL" id="AYM72240.1"/>
    </source>
</evidence>
<evidence type="ECO:0000313" key="5">
    <source>
        <dbReference type="Proteomes" id="UP000275747"/>
    </source>
</evidence>
<dbReference type="Proteomes" id="UP000194885">
    <property type="component" value="Unassembled WGS sequence"/>
</dbReference>
<dbReference type="Proteomes" id="UP000275747">
    <property type="component" value="Chromosome"/>
</dbReference>
<organism evidence="3 4">
    <name type="scientific">Enterococcus faecium</name>
    <name type="common">Streptococcus faecium</name>
    <dbReference type="NCBI Taxonomy" id="1352"/>
    <lineage>
        <taxon>Bacteria</taxon>
        <taxon>Bacillati</taxon>
        <taxon>Bacillota</taxon>
        <taxon>Bacilli</taxon>
        <taxon>Lactobacillales</taxon>
        <taxon>Enterococcaceae</taxon>
        <taxon>Enterococcus</taxon>
    </lineage>
</organism>
<feature type="transmembrane region" description="Helical" evidence="1">
    <location>
        <begin position="36"/>
        <end position="56"/>
    </location>
</feature>
<feature type="transmembrane region" description="Helical" evidence="1">
    <location>
        <begin position="12"/>
        <end position="30"/>
    </location>
</feature>
<dbReference type="EMBL" id="CP033041">
    <property type="protein sequence ID" value="AYM72240.1"/>
    <property type="molecule type" value="Genomic_DNA"/>
</dbReference>
<keyword evidence="1" id="KW-1133">Transmembrane helix</keyword>
<evidence type="ECO:0000313" key="4">
    <source>
        <dbReference type="Proteomes" id="UP000194885"/>
    </source>
</evidence>
<dbReference type="AlphaFoldDB" id="A0A242BBC4"/>
<evidence type="ECO:0000256" key="1">
    <source>
        <dbReference type="SAM" id="Phobius"/>
    </source>
</evidence>
<dbReference type="EMBL" id="NGKW01000006">
    <property type="protein sequence ID" value="OTN92803.1"/>
    <property type="molecule type" value="Genomic_DNA"/>
</dbReference>
<gene>
    <name evidence="3" type="ORF">A5810_002688</name>
    <name evidence="2" type="ORF">D9Z05_02720</name>
</gene>
<feature type="transmembrane region" description="Helical" evidence="1">
    <location>
        <begin position="68"/>
        <end position="84"/>
    </location>
</feature>
<reference evidence="3 4" key="1">
    <citation type="submission" date="2017-05" db="EMBL/GenBank/DDBJ databases">
        <title>The Genome Sequence of Enterococcus faecium 7H8_DIV0219.</title>
        <authorList>
            <consortium name="The Broad Institute Genomics Platform"/>
            <consortium name="The Broad Institute Genomic Center for Infectious Diseases"/>
            <person name="Earl A."/>
            <person name="Manson A."/>
            <person name="Schwartman J."/>
            <person name="Gilmore M."/>
            <person name="Abouelleil A."/>
            <person name="Cao P."/>
            <person name="Chapman S."/>
            <person name="Cusick C."/>
            <person name="Shea T."/>
            <person name="Young S."/>
            <person name="Neafsey D."/>
            <person name="Nusbaum C."/>
            <person name="Birren B."/>
        </authorList>
    </citation>
    <scope>NUCLEOTIDE SEQUENCE [LARGE SCALE GENOMIC DNA]</scope>
    <source>
        <strain evidence="3 4">7H8_DIV0219</strain>
    </source>
</reference>
<evidence type="ECO:0000313" key="3">
    <source>
        <dbReference type="EMBL" id="OTN92803.1"/>
    </source>
</evidence>
<protein>
    <submittedName>
        <fullName evidence="3">Uncharacterized protein</fullName>
    </submittedName>
</protein>
<sequence>MLPLKSKTCTIISIILLSICFISASFYFHPSIENNLQFLVSIIFCCWSTGGLSLVFSTKINSKRLKKLVILLDLIGIYSWVIYAM</sequence>
<name>A0A242BBC4_ENTFC</name>
<accession>A0A242BBC4</accession>
<proteinExistence type="predicted"/>
<reference evidence="2 5" key="2">
    <citation type="submission" date="2018-10" db="EMBL/GenBank/DDBJ databases">
        <title>Escaping from acidified nitrite in gastric host defense: Transcriptomic basis for resistance to free nitrous acid in Enterococcus faecalis.</title>
        <authorList>
            <person name="Yu Z."/>
            <person name="Shi D."/>
            <person name="Liu W."/>
            <person name="Meng F."/>
        </authorList>
    </citation>
    <scope>NUCLEOTIDE SEQUENCE [LARGE SCALE GENOMIC DNA]</scope>
    <source>
        <strain evidence="2 5">JE1</strain>
    </source>
</reference>
<keyword evidence="1" id="KW-0472">Membrane</keyword>
<keyword evidence="1" id="KW-0812">Transmembrane</keyword>